<dbReference type="AlphaFoldDB" id="A0A4U9TXD0"/>
<organism evidence="1">
    <name type="scientific">Serratia fonticola</name>
    <dbReference type="NCBI Taxonomy" id="47917"/>
    <lineage>
        <taxon>Bacteria</taxon>
        <taxon>Pseudomonadati</taxon>
        <taxon>Pseudomonadota</taxon>
        <taxon>Gammaproteobacteria</taxon>
        <taxon>Enterobacterales</taxon>
        <taxon>Yersiniaceae</taxon>
        <taxon>Serratia</taxon>
    </lineage>
</organism>
<reference evidence="1" key="1">
    <citation type="submission" date="2019-05" db="EMBL/GenBank/DDBJ databases">
        <authorList>
            <consortium name="Pathogen Informatics"/>
        </authorList>
    </citation>
    <scope>NUCLEOTIDE SEQUENCE [LARGE SCALE GENOMIC DNA]</scope>
    <source>
        <strain evidence="1">NCTC12965</strain>
    </source>
</reference>
<proteinExistence type="predicted"/>
<dbReference type="EMBL" id="CABEEZ010000038">
    <property type="protein sequence ID" value="VTR25030.1"/>
    <property type="molecule type" value="Genomic_DNA"/>
</dbReference>
<accession>A0A4U9TXD0</accession>
<evidence type="ECO:0000313" key="1">
    <source>
        <dbReference type="EMBL" id="VTR25030.1"/>
    </source>
</evidence>
<protein>
    <submittedName>
        <fullName evidence="1">Uncharacterized protein</fullName>
    </submittedName>
</protein>
<name>A0A4U9TXD0_SERFO</name>
<sequence>MDITALAISRYARKITVRYAVWGVSTMPSTFSRPTIGY</sequence>
<gene>
    <name evidence="1" type="ORF">NCTC12965_02098</name>
</gene>